<evidence type="ECO:0000313" key="2">
    <source>
        <dbReference type="Ensembl" id="ENSELUP00000043075.2"/>
    </source>
</evidence>
<name>A0A3P9AQG8_ESOLU</name>
<dbReference type="Proteomes" id="UP000265140">
    <property type="component" value="Chromosome 11"/>
</dbReference>
<dbReference type="InParanoid" id="A0A3P9AQG8"/>
<sequence length="148" mass="15764">MGSLPGAHERPVLKLYDSLSSQTAGWFETHSFNPLVRIEAGLSLSGEVTENLDGVPVTALVGVDPVVTWDEKTGVISIRRQTPPPSPQPPPAWAGLPARVPADSGPPLSPPPQTALRLLPRFQCASSSFSCPPALGWAAAQPWWQEDP</sequence>
<feature type="region of interest" description="Disordered" evidence="1">
    <location>
        <begin position="76"/>
        <end position="114"/>
    </location>
</feature>
<accession>A0A3P9AQG8</accession>
<reference evidence="3" key="1">
    <citation type="journal article" date="2014" name="PLoS ONE">
        <title>The genome and linkage map of the northern pike (Esox lucius): conserved synteny revealed between the salmonid sister group and the Neoteleostei.</title>
        <authorList>
            <person name="Rondeau E.B."/>
            <person name="Minkley D.R."/>
            <person name="Leong J.S."/>
            <person name="Messmer A.M."/>
            <person name="Jantzen J.R."/>
            <person name="von Schalburg K.R."/>
            <person name="Lemon C."/>
            <person name="Bird N.H."/>
            <person name="Koop B.F."/>
        </authorList>
    </citation>
    <scope>NUCLEOTIDE SEQUENCE</scope>
</reference>
<keyword evidence="3" id="KW-1185">Reference proteome</keyword>
<reference evidence="2" key="2">
    <citation type="submission" date="2020-02" db="EMBL/GenBank/DDBJ databases">
        <title>Esox lucius (northern pike) genome, fEsoLuc1, primary haplotype.</title>
        <authorList>
            <person name="Myers G."/>
            <person name="Karagic N."/>
            <person name="Meyer A."/>
            <person name="Pippel M."/>
            <person name="Reichard M."/>
            <person name="Winkler S."/>
            <person name="Tracey A."/>
            <person name="Sims Y."/>
            <person name="Howe K."/>
            <person name="Rhie A."/>
            <person name="Formenti G."/>
            <person name="Durbin R."/>
            <person name="Fedrigo O."/>
            <person name="Jarvis E.D."/>
        </authorList>
    </citation>
    <scope>NUCLEOTIDE SEQUENCE [LARGE SCALE GENOMIC DNA]</scope>
</reference>
<proteinExistence type="predicted"/>
<evidence type="ECO:0000313" key="3">
    <source>
        <dbReference type="Proteomes" id="UP000265140"/>
    </source>
</evidence>
<reference evidence="2" key="3">
    <citation type="submission" date="2025-08" db="UniProtKB">
        <authorList>
            <consortium name="Ensembl"/>
        </authorList>
    </citation>
    <scope>IDENTIFICATION</scope>
</reference>
<reference evidence="2" key="4">
    <citation type="submission" date="2025-09" db="UniProtKB">
        <authorList>
            <consortium name="Ensembl"/>
        </authorList>
    </citation>
    <scope>IDENTIFICATION</scope>
</reference>
<dbReference type="AlphaFoldDB" id="A0A3P9AQG8"/>
<dbReference type="Ensembl" id="ENSELUT00000037701.3">
    <property type="protein sequence ID" value="ENSELUP00000043075.2"/>
    <property type="gene ID" value="ENSELUG00000024550.3"/>
</dbReference>
<evidence type="ECO:0000256" key="1">
    <source>
        <dbReference type="SAM" id="MobiDB-lite"/>
    </source>
</evidence>
<feature type="compositionally biased region" description="Pro residues" evidence="1">
    <location>
        <begin position="82"/>
        <end position="92"/>
    </location>
</feature>
<protein>
    <submittedName>
        <fullName evidence="2">Uncharacterized protein</fullName>
    </submittedName>
</protein>
<feature type="compositionally biased region" description="Low complexity" evidence="1">
    <location>
        <begin position="93"/>
        <end position="106"/>
    </location>
</feature>
<dbReference type="Bgee" id="ENSELUG00000024550">
    <property type="expression patterns" value="Expressed in embryo and 10 other cell types or tissues"/>
</dbReference>
<organism evidence="2 3">
    <name type="scientific">Esox lucius</name>
    <name type="common">Northern pike</name>
    <dbReference type="NCBI Taxonomy" id="8010"/>
    <lineage>
        <taxon>Eukaryota</taxon>
        <taxon>Metazoa</taxon>
        <taxon>Chordata</taxon>
        <taxon>Craniata</taxon>
        <taxon>Vertebrata</taxon>
        <taxon>Euteleostomi</taxon>
        <taxon>Actinopterygii</taxon>
        <taxon>Neopterygii</taxon>
        <taxon>Teleostei</taxon>
        <taxon>Protacanthopterygii</taxon>
        <taxon>Esociformes</taxon>
        <taxon>Esocidae</taxon>
        <taxon>Esox</taxon>
    </lineage>
</organism>